<sequence length="115" mass="13069">MFAALRDRLGKKASASSRPRRSREERKEELMEFLDSLPEDERDDYYAAAKELAEAMSGSSFNEVRLCHYPGLWDREGVPAGVRTPQEMRAYAQAFRSSTTPSQPVEARSQLGLRL</sequence>
<keyword evidence="3" id="KW-1185">Reference proteome</keyword>
<dbReference type="EMBL" id="JARXVC010000025">
    <property type="protein sequence ID" value="MDH6284643.1"/>
    <property type="molecule type" value="Genomic_DNA"/>
</dbReference>
<organism evidence="2 3">
    <name type="scientific">Prescottella agglutinans</name>
    <dbReference type="NCBI Taxonomy" id="1644129"/>
    <lineage>
        <taxon>Bacteria</taxon>
        <taxon>Bacillati</taxon>
        <taxon>Actinomycetota</taxon>
        <taxon>Actinomycetes</taxon>
        <taxon>Mycobacteriales</taxon>
        <taxon>Nocardiaceae</taxon>
        <taxon>Prescottella</taxon>
    </lineage>
</organism>
<evidence type="ECO:0000313" key="2">
    <source>
        <dbReference type="EMBL" id="MDH6284643.1"/>
    </source>
</evidence>
<evidence type="ECO:0000256" key="1">
    <source>
        <dbReference type="SAM" id="MobiDB-lite"/>
    </source>
</evidence>
<feature type="compositionally biased region" description="Basic and acidic residues" evidence="1">
    <location>
        <begin position="1"/>
        <end position="10"/>
    </location>
</feature>
<comment type="caution">
    <text evidence="2">The sequence shown here is derived from an EMBL/GenBank/DDBJ whole genome shotgun (WGS) entry which is preliminary data.</text>
</comment>
<name>A0ABT6MJZ4_9NOCA</name>
<feature type="region of interest" description="Disordered" evidence="1">
    <location>
        <begin position="95"/>
        <end position="115"/>
    </location>
</feature>
<proteinExistence type="predicted"/>
<protein>
    <submittedName>
        <fullName evidence="2">Uncharacterized protein</fullName>
    </submittedName>
</protein>
<feature type="region of interest" description="Disordered" evidence="1">
    <location>
        <begin position="1"/>
        <end position="29"/>
    </location>
</feature>
<dbReference type="Proteomes" id="UP001160334">
    <property type="component" value="Unassembled WGS sequence"/>
</dbReference>
<accession>A0ABT6MJZ4</accession>
<reference evidence="2 3" key="1">
    <citation type="submission" date="2023-04" db="EMBL/GenBank/DDBJ databases">
        <title>Forest soil microbial communities from Buena Vista Peninsula, Colon Province, Panama.</title>
        <authorList>
            <person name="Bouskill N."/>
        </authorList>
    </citation>
    <scope>NUCLEOTIDE SEQUENCE [LARGE SCALE GENOMIC DNA]</scope>
    <source>
        <strain evidence="2 3">CFH S0262</strain>
    </source>
</reference>
<dbReference type="RefSeq" id="WP_280763855.1">
    <property type="nucleotide sequence ID" value="NZ_JARXVC010000025.1"/>
</dbReference>
<evidence type="ECO:0000313" key="3">
    <source>
        <dbReference type="Proteomes" id="UP001160334"/>
    </source>
</evidence>
<gene>
    <name evidence="2" type="ORF">M2280_005904</name>
</gene>